<feature type="region of interest" description="Disordered" evidence="1">
    <location>
        <begin position="1"/>
        <end position="63"/>
    </location>
</feature>
<dbReference type="EMBL" id="JAKELL010000011">
    <property type="protein sequence ID" value="KAH8995773.1"/>
    <property type="molecule type" value="Genomic_DNA"/>
</dbReference>
<dbReference type="AlphaFoldDB" id="A0AAD4LMK3"/>
<evidence type="ECO:0000313" key="2">
    <source>
        <dbReference type="EMBL" id="KAH8995773.1"/>
    </source>
</evidence>
<feature type="region of interest" description="Disordered" evidence="1">
    <location>
        <begin position="528"/>
        <end position="573"/>
    </location>
</feature>
<feature type="region of interest" description="Disordered" evidence="1">
    <location>
        <begin position="304"/>
        <end position="353"/>
    </location>
</feature>
<evidence type="ECO:0000313" key="3">
    <source>
        <dbReference type="Proteomes" id="UP001201163"/>
    </source>
</evidence>
<organism evidence="2 3">
    <name type="scientific">Lactarius akahatsu</name>
    <dbReference type="NCBI Taxonomy" id="416441"/>
    <lineage>
        <taxon>Eukaryota</taxon>
        <taxon>Fungi</taxon>
        <taxon>Dikarya</taxon>
        <taxon>Basidiomycota</taxon>
        <taxon>Agaricomycotina</taxon>
        <taxon>Agaricomycetes</taxon>
        <taxon>Russulales</taxon>
        <taxon>Russulaceae</taxon>
        <taxon>Lactarius</taxon>
    </lineage>
</organism>
<reference evidence="2" key="1">
    <citation type="submission" date="2022-01" db="EMBL/GenBank/DDBJ databases">
        <title>Comparative genomics reveals a dynamic genome evolution in the ectomycorrhizal milk-cap (Lactarius) mushrooms.</title>
        <authorList>
            <consortium name="DOE Joint Genome Institute"/>
            <person name="Lebreton A."/>
            <person name="Tang N."/>
            <person name="Kuo A."/>
            <person name="LaButti K."/>
            <person name="Drula E."/>
            <person name="Barry K."/>
            <person name="Clum A."/>
            <person name="Lipzen A."/>
            <person name="Mousain D."/>
            <person name="Ng V."/>
            <person name="Wang R."/>
            <person name="Wang X."/>
            <person name="Dai Y."/>
            <person name="Henrissat B."/>
            <person name="Grigoriev I.V."/>
            <person name="Guerin-Laguette A."/>
            <person name="Yu F."/>
            <person name="Martin F.M."/>
        </authorList>
    </citation>
    <scope>NUCLEOTIDE SEQUENCE</scope>
    <source>
        <strain evidence="2">QP</strain>
    </source>
</reference>
<name>A0AAD4LMK3_9AGAM</name>
<comment type="caution">
    <text evidence="2">The sequence shown here is derived from an EMBL/GenBank/DDBJ whole genome shotgun (WGS) entry which is preliminary data.</text>
</comment>
<accession>A0AAD4LMK3</accession>
<protein>
    <submittedName>
        <fullName evidence="2">Uncharacterized protein</fullName>
    </submittedName>
</protein>
<gene>
    <name evidence="2" type="ORF">EDB92DRAFT_1814631</name>
</gene>
<dbReference type="Proteomes" id="UP001201163">
    <property type="component" value="Unassembled WGS sequence"/>
</dbReference>
<evidence type="ECO:0000256" key="1">
    <source>
        <dbReference type="SAM" id="MobiDB-lite"/>
    </source>
</evidence>
<keyword evidence="3" id="KW-1185">Reference proteome</keyword>
<proteinExistence type="predicted"/>
<sequence>MSPKRKVPRGREASGWCEEGRAGAGSEVERQGRRGGGQHRVPLPRVQGSVDKREGAGADVECPQGSRAVPLSMRTGWCSQVGRGGFTIQARSSTEVIMFKRQIAPRLDTGLLVTIMAPSSHMIISKVFQNRNGIFQNVRTRKYGRILKHETQEYTETLKLLDRWHDPVIVTGGARGNASVNECCGWKEGQWWHALVCHPSTQMWWHGRGRRPEGQWALCAPYLRVKGVAAVNGRGKGGWATYPRAPLSAGVGGEEGKAGTRKGRVPVEETTRACHVSASVIGCIPSLSSLPPIPVALSSPPPFPFVSKRGRKRTGQRPSPSPALHTDGCTRKGGAHRKAVHEDKPPLPSPSPMYPIRVRHTITPLPVLLIPPVPQPSLPPVHATAPLSAPLPPCLHRCPPLPALPSPFAWKGKGDSTRPPGALHIGPHPFPLVRTTPYVWKGHMMLATPPSFPICMEGAHMMAHHPASPPRSLLPPFPLHATQMPPFPLATPPHLHGERKCMPPPAPLVQKGCMQAHHTTRVGKGHAIPDPTLPHSHGRGCTQAHRSVRASRGSRGQAVSGSRTGTVSVHPCSPHPHPIFTRCSTT</sequence>
<feature type="compositionally biased region" description="Polar residues" evidence="1">
    <location>
        <begin position="557"/>
        <end position="566"/>
    </location>
</feature>